<gene>
    <name evidence="3" type="ORF">A5892_08605</name>
</gene>
<keyword evidence="1" id="KW-0812">Transmembrane</keyword>
<name>A0A172YE91_9GAMM</name>
<evidence type="ECO:0000313" key="4">
    <source>
        <dbReference type="Proteomes" id="UP000077875"/>
    </source>
</evidence>
<keyword evidence="4" id="KW-1185">Reference proteome</keyword>
<dbReference type="GO" id="GO:0005548">
    <property type="term" value="F:phospholipid transporter activity"/>
    <property type="evidence" value="ECO:0007669"/>
    <property type="project" value="TreeGrafter"/>
</dbReference>
<evidence type="ECO:0000313" key="3">
    <source>
        <dbReference type="EMBL" id="ANF57517.1"/>
    </source>
</evidence>
<feature type="domain" description="Mce/MlaD" evidence="2">
    <location>
        <begin position="42"/>
        <end position="120"/>
    </location>
</feature>
<organism evidence="3 4">
    <name type="scientific">Halotalea alkalilenta</name>
    <dbReference type="NCBI Taxonomy" id="376489"/>
    <lineage>
        <taxon>Bacteria</taxon>
        <taxon>Pseudomonadati</taxon>
        <taxon>Pseudomonadota</taxon>
        <taxon>Gammaproteobacteria</taxon>
        <taxon>Oceanospirillales</taxon>
        <taxon>Halomonadaceae</taxon>
        <taxon>Halotalea</taxon>
    </lineage>
</organism>
<proteinExistence type="predicted"/>
<dbReference type="EMBL" id="CP015243">
    <property type="protein sequence ID" value="ANF57517.1"/>
    <property type="molecule type" value="Genomic_DNA"/>
</dbReference>
<protein>
    <submittedName>
        <fullName evidence="3">Outer membrane lipid asymmetry maintenance protein MlaD</fullName>
    </submittedName>
</protein>
<reference evidence="3 4" key="1">
    <citation type="submission" date="2016-04" db="EMBL/GenBank/DDBJ databases">
        <title>Complete Genome Sequence of Halotalea alkalilenta IHB B 13600.</title>
        <authorList>
            <person name="Swarnkar M.K."/>
            <person name="Sharma A."/>
            <person name="Kaushal K."/>
            <person name="Soni R."/>
            <person name="Rana S."/>
            <person name="Singh A.K."/>
            <person name="Gulati A."/>
        </authorList>
    </citation>
    <scope>NUCLEOTIDE SEQUENCE [LARGE SCALE GENOMIC DNA]</scope>
    <source>
        <strain evidence="3 4">IHB B 13600</strain>
    </source>
</reference>
<dbReference type="Pfam" id="PF02470">
    <property type="entry name" value="MlaD"/>
    <property type="match status" value="1"/>
</dbReference>
<dbReference type="GO" id="GO:0005543">
    <property type="term" value="F:phospholipid binding"/>
    <property type="evidence" value="ECO:0007669"/>
    <property type="project" value="TreeGrafter"/>
</dbReference>
<evidence type="ECO:0000259" key="2">
    <source>
        <dbReference type="Pfam" id="PF02470"/>
    </source>
</evidence>
<dbReference type="PANTHER" id="PTHR33371:SF4">
    <property type="entry name" value="INTERMEMBRANE PHOSPHOLIPID TRANSPORT SYSTEM BINDING PROTEIN MLAD"/>
    <property type="match status" value="1"/>
</dbReference>
<dbReference type="NCBIfam" id="TIGR04430">
    <property type="entry name" value="OM_asym_MlaD"/>
    <property type="match status" value="1"/>
</dbReference>
<feature type="transmembrane region" description="Helical" evidence="1">
    <location>
        <begin position="7"/>
        <end position="28"/>
    </location>
</feature>
<keyword evidence="1" id="KW-1133">Transmembrane helix</keyword>
<sequence length="157" mass="16741">MKQRTRLMECGVGLFVLAGFLGLIYLGLQVSGITPGQRGETFTLHANFGDIGGLRANSRVTMAGVTVGRVTAISLDDQWFDGHVTMEISDELRDKLSTDSTAAILTSGLLGEQYVGLTTGADPETLKDGDTIRDTQQALVLENLIQQFISNMGSSGS</sequence>
<dbReference type="KEGG" id="haa:A5892_08605"/>
<dbReference type="InterPro" id="IPR052336">
    <property type="entry name" value="MlaD_Phospholipid_Transporter"/>
</dbReference>
<dbReference type="RefSeq" id="WP_043446851.1">
    <property type="nucleotide sequence ID" value="NZ_CP015243.1"/>
</dbReference>
<evidence type="ECO:0000256" key="1">
    <source>
        <dbReference type="SAM" id="Phobius"/>
    </source>
</evidence>
<dbReference type="InterPro" id="IPR003399">
    <property type="entry name" value="Mce/MlaD"/>
</dbReference>
<dbReference type="PANTHER" id="PTHR33371">
    <property type="entry name" value="INTERMEMBRANE PHOSPHOLIPID TRANSPORT SYSTEM BINDING PROTEIN MLAD-RELATED"/>
    <property type="match status" value="1"/>
</dbReference>
<dbReference type="InterPro" id="IPR030970">
    <property type="entry name" value="ABC_MlaD"/>
</dbReference>
<dbReference type="AlphaFoldDB" id="A0A172YE91"/>
<dbReference type="STRING" id="376489.A5892_08605"/>
<accession>A0A172YE91</accession>
<dbReference type="Proteomes" id="UP000077875">
    <property type="component" value="Chromosome"/>
</dbReference>
<keyword evidence="1" id="KW-0472">Membrane</keyword>